<keyword evidence="4 9" id="KW-0812">Transmembrane</keyword>
<accession>A0A6H9WM49</accession>
<keyword evidence="11" id="KW-1185">Reference proteome</keyword>
<dbReference type="GO" id="GO:0005886">
    <property type="term" value="C:plasma membrane"/>
    <property type="evidence" value="ECO:0007669"/>
    <property type="project" value="UniProtKB-SubCell"/>
</dbReference>
<keyword evidence="7 9" id="KW-0472">Membrane</keyword>
<reference evidence="10 11" key="1">
    <citation type="submission" date="2019-09" db="EMBL/GenBank/DDBJ databases">
        <title>Phylogeny of genus Pseudoclavibacter and closely related genus.</title>
        <authorList>
            <person name="Li Y."/>
        </authorList>
    </citation>
    <scope>NUCLEOTIDE SEQUENCE [LARGE SCALE GENOMIC DNA]</scope>
    <source>
        <strain evidence="10 11">EGI 60007</strain>
    </source>
</reference>
<keyword evidence="5" id="KW-0029">Amino-acid transport</keyword>
<dbReference type="Proteomes" id="UP000431744">
    <property type="component" value="Unassembled WGS sequence"/>
</dbReference>
<keyword evidence="3" id="KW-1003">Cell membrane</keyword>
<feature type="transmembrane region" description="Helical" evidence="9">
    <location>
        <begin position="178"/>
        <end position="199"/>
    </location>
</feature>
<evidence type="ECO:0000256" key="8">
    <source>
        <dbReference type="ARBA" id="ARBA00037998"/>
    </source>
</evidence>
<dbReference type="AlphaFoldDB" id="A0A6H9WM49"/>
<feature type="transmembrane region" description="Helical" evidence="9">
    <location>
        <begin position="43"/>
        <end position="70"/>
    </location>
</feature>
<dbReference type="Pfam" id="PF02653">
    <property type="entry name" value="BPD_transp_2"/>
    <property type="match status" value="1"/>
</dbReference>
<comment type="subcellular location">
    <subcellularLocation>
        <location evidence="1">Cell membrane</location>
        <topology evidence="1">Multi-pass membrane protein</topology>
    </subcellularLocation>
</comment>
<keyword evidence="2" id="KW-0813">Transport</keyword>
<feature type="transmembrane region" description="Helical" evidence="9">
    <location>
        <begin position="231"/>
        <end position="251"/>
    </location>
</feature>
<evidence type="ECO:0000256" key="7">
    <source>
        <dbReference type="ARBA" id="ARBA00023136"/>
    </source>
</evidence>
<feature type="transmembrane region" description="Helical" evidence="9">
    <location>
        <begin position="257"/>
        <end position="275"/>
    </location>
</feature>
<evidence type="ECO:0000256" key="6">
    <source>
        <dbReference type="ARBA" id="ARBA00022989"/>
    </source>
</evidence>
<evidence type="ECO:0000256" key="1">
    <source>
        <dbReference type="ARBA" id="ARBA00004651"/>
    </source>
</evidence>
<evidence type="ECO:0000313" key="11">
    <source>
        <dbReference type="Proteomes" id="UP000431744"/>
    </source>
</evidence>
<dbReference type="PANTHER" id="PTHR11795">
    <property type="entry name" value="BRANCHED-CHAIN AMINO ACID TRANSPORT SYSTEM PERMEASE PROTEIN LIVH"/>
    <property type="match status" value="1"/>
</dbReference>
<keyword evidence="6 9" id="KW-1133">Transmembrane helix</keyword>
<dbReference type="PANTHER" id="PTHR11795:SF445">
    <property type="entry name" value="AMINO ACID ABC TRANSPORTER PERMEASE PROTEIN"/>
    <property type="match status" value="1"/>
</dbReference>
<comment type="caution">
    <text evidence="10">The sequence shown here is derived from an EMBL/GenBank/DDBJ whole genome shotgun (WGS) entry which is preliminary data.</text>
</comment>
<proteinExistence type="inferred from homology"/>
<evidence type="ECO:0000256" key="2">
    <source>
        <dbReference type="ARBA" id="ARBA00022448"/>
    </source>
</evidence>
<dbReference type="OrthoDB" id="9807115at2"/>
<dbReference type="InterPro" id="IPR001851">
    <property type="entry name" value="ABC_transp_permease"/>
</dbReference>
<evidence type="ECO:0000256" key="4">
    <source>
        <dbReference type="ARBA" id="ARBA00022692"/>
    </source>
</evidence>
<evidence type="ECO:0000256" key="3">
    <source>
        <dbReference type="ARBA" id="ARBA00022475"/>
    </source>
</evidence>
<evidence type="ECO:0000313" key="10">
    <source>
        <dbReference type="EMBL" id="KAB1648891.1"/>
    </source>
</evidence>
<evidence type="ECO:0000256" key="5">
    <source>
        <dbReference type="ARBA" id="ARBA00022970"/>
    </source>
</evidence>
<name>A0A6H9WM49_9MICO</name>
<dbReference type="RefSeq" id="WP_158027445.1">
    <property type="nucleotide sequence ID" value="NZ_BMHG01000001.1"/>
</dbReference>
<dbReference type="InterPro" id="IPR052157">
    <property type="entry name" value="BCAA_transport_permease"/>
</dbReference>
<dbReference type="CDD" id="cd06582">
    <property type="entry name" value="TM_PBP1_LivH_like"/>
    <property type="match status" value="1"/>
</dbReference>
<protein>
    <submittedName>
        <fullName evidence="10">Branched-chain amino acid ABC transporter permease</fullName>
    </submittedName>
</protein>
<dbReference type="GO" id="GO:0022857">
    <property type="term" value="F:transmembrane transporter activity"/>
    <property type="evidence" value="ECO:0007669"/>
    <property type="project" value="InterPro"/>
</dbReference>
<feature type="transmembrane region" description="Helical" evidence="9">
    <location>
        <begin position="134"/>
        <end position="158"/>
    </location>
</feature>
<comment type="similarity">
    <text evidence="8">Belongs to the binding-protein-dependent transport system permease family. LivHM subfamily.</text>
</comment>
<dbReference type="GO" id="GO:0006865">
    <property type="term" value="P:amino acid transport"/>
    <property type="evidence" value="ECO:0007669"/>
    <property type="project" value="UniProtKB-KW"/>
</dbReference>
<sequence length="302" mass="31407">MIEFLFSVLTQLGLYGLLALSLSLVFGASRVVNLAVGDFAAIGAFVVYATAGLPFGVSVLVAIVVSIPLLVAIERGLLARVLHSPLATLLITWGVGMLIRQTCEVIWGATPSSIAAPVEGSIEVFGITYPAYRLVVGVVAVLICVGVLAAIYGTRIGLRIRAVSDNSPMASLLGVPPAATRTLVFVIAGMLAVLAGALYAPILGVYPSLGFNLLLPAFVALLLAQPGSFRGAAIAALLVVVVQIVLRRFFPDTVADTIFFAAVLIVISVRSLPLIGKARSWFTRLFTAHAPSSAPSASSPRA</sequence>
<feature type="transmembrane region" description="Helical" evidence="9">
    <location>
        <begin position="77"/>
        <end position="99"/>
    </location>
</feature>
<evidence type="ECO:0000256" key="9">
    <source>
        <dbReference type="SAM" id="Phobius"/>
    </source>
</evidence>
<dbReference type="EMBL" id="WBJY01000001">
    <property type="protein sequence ID" value="KAB1648891.1"/>
    <property type="molecule type" value="Genomic_DNA"/>
</dbReference>
<organism evidence="10 11">
    <name type="scientific">Pseudoclavibacter endophyticus</name>
    <dbReference type="NCBI Taxonomy" id="1778590"/>
    <lineage>
        <taxon>Bacteria</taxon>
        <taxon>Bacillati</taxon>
        <taxon>Actinomycetota</taxon>
        <taxon>Actinomycetes</taxon>
        <taxon>Micrococcales</taxon>
        <taxon>Microbacteriaceae</taxon>
        <taxon>Pseudoclavibacter</taxon>
    </lineage>
</organism>
<gene>
    <name evidence="10" type="ORF">F8O04_00875</name>
</gene>